<dbReference type="AlphaFoldDB" id="A0A382P8U6"/>
<protein>
    <submittedName>
        <fullName evidence="1">Uncharacterized protein</fullName>
    </submittedName>
</protein>
<reference evidence="1" key="1">
    <citation type="submission" date="2018-05" db="EMBL/GenBank/DDBJ databases">
        <authorList>
            <person name="Lanie J.A."/>
            <person name="Ng W.-L."/>
            <person name="Kazmierczak K.M."/>
            <person name="Andrzejewski T.M."/>
            <person name="Davidsen T.M."/>
            <person name="Wayne K.J."/>
            <person name="Tettelin H."/>
            <person name="Glass J.I."/>
            <person name="Rusch D."/>
            <person name="Podicherti R."/>
            <person name="Tsui H.-C.T."/>
            <person name="Winkler M.E."/>
        </authorList>
    </citation>
    <scope>NUCLEOTIDE SEQUENCE</scope>
</reference>
<feature type="non-terminal residue" evidence="1">
    <location>
        <position position="202"/>
    </location>
</feature>
<name>A0A382P8U6_9ZZZZ</name>
<accession>A0A382P8U6</accession>
<evidence type="ECO:0000313" key="1">
    <source>
        <dbReference type="EMBL" id="SVC69843.1"/>
    </source>
</evidence>
<proteinExistence type="predicted"/>
<gene>
    <name evidence="1" type="ORF">METZ01_LOCUS322697</name>
</gene>
<sequence length="202" mass="23273">MFKSISGEEMVMIRNVDRLDPFLMSIVSSDDHWMYVSSTGCLTAGRKHSENVLFPYVTDDLLHVNRHFTGPVTVIKLKKINEKIPQDWEPFSLWESRYQIERNLYKGPIGSSVIFEEVNLSIGLVFRYQWFNSREFGFIRRATLINNNDHDIDINLVDGLQNVMPSGITLHTQQTMGNLANAYKISEYFPDTNCALFSLNAL</sequence>
<organism evidence="1">
    <name type="scientific">marine metagenome</name>
    <dbReference type="NCBI Taxonomy" id="408172"/>
    <lineage>
        <taxon>unclassified sequences</taxon>
        <taxon>metagenomes</taxon>
        <taxon>ecological metagenomes</taxon>
    </lineage>
</organism>
<dbReference type="EMBL" id="UINC01105704">
    <property type="protein sequence ID" value="SVC69843.1"/>
    <property type="molecule type" value="Genomic_DNA"/>
</dbReference>